<dbReference type="InterPro" id="IPR047574">
    <property type="entry name" value="AD"/>
</dbReference>
<gene>
    <name evidence="3" type="primary">EOG090X0FOW</name>
</gene>
<evidence type="ECO:0000256" key="1">
    <source>
        <dbReference type="SAM" id="MobiDB-lite"/>
    </source>
</evidence>
<organism evidence="3">
    <name type="scientific">Alona affinis</name>
    <dbReference type="NCBI Taxonomy" id="381656"/>
    <lineage>
        <taxon>Eukaryota</taxon>
        <taxon>Metazoa</taxon>
        <taxon>Ecdysozoa</taxon>
        <taxon>Arthropoda</taxon>
        <taxon>Crustacea</taxon>
        <taxon>Branchiopoda</taxon>
        <taxon>Diplostraca</taxon>
        <taxon>Cladocera</taxon>
        <taxon>Anomopoda</taxon>
        <taxon>Chydoridae</taxon>
        <taxon>Alona</taxon>
    </lineage>
</organism>
<proteinExistence type="predicted"/>
<dbReference type="InterPro" id="IPR019181">
    <property type="entry name" value="LSM12_ABD"/>
</dbReference>
<dbReference type="CDD" id="cd01735">
    <property type="entry name" value="LSm12_N"/>
    <property type="match status" value="1"/>
</dbReference>
<feature type="domain" description="AD" evidence="2">
    <location>
        <begin position="82"/>
        <end position="176"/>
    </location>
</feature>
<evidence type="ECO:0000313" key="3">
    <source>
        <dbReference type="EMBL" id="CAG4635122.1"/>
    </source>
</evidence>
<reference evidence="3" key="1">
    <citation type="submission" date="2021-04" db="EMBL/GenBank/DDBJ databases">
        <authorList>
            <person name="Cornetti L."/>
        </authorList>
    </citation>
    <scope>NUCLEOTIDE SEQUENCE</scope>
</reference>
<sequence length="194" mass="21427">MSDCSNFSDFFSVGSLVSCKTCHNQIIEGEVLAFDQPTKMLILKSPSSCGRPCINDAHVVNLGQVSDVQVKREATSSPPPHPVQNVERLKKRVKLEVERKQHMITALESGVTPEGLKLFSAVKRTIDDITWEGKNIRVMEYVTITPPYLPENVQGSMEKAVTHVKKIVEKHLKDQSDTKGSNSENNSSPGPAVK</sequence>
<dbReference type="AlphaFoldDB" id="A0A9N6WRE7"/>
<accession>A0A9N6WRE7</accession>
<evidence type="ECO:0000259" key="2">
    <source>
        <dbReference type="PROSITE" id="PS52001"/>
    </source>
</evidence>
<protein>
    <submittedName>
        <fullName evidence="3">EOG090X0FOW</fullName>
    </submittedName>
</protein>
<feature type="region of interest" description="Disordered" evidence="1">
    <location>
        <begin position="171"/>
        <end position="194"/>
    </location>
</feature>
<dbReference type="PANTHER" id="PTHR13542">
    <property type="entry name" value="LSM12 HOMOLOG"/>
    <property type="match status" value="1"/>
</dbReference>
<dbReference type="Pfam" id="PF21166">
    <property type="entry name" value="LSM12_LSM"/>
    <property type="match status" value="1"/>
</dbReference>
<dbReference type="Pfam" id="PF09793">
    <property type="entry name" value="AD"/>
    <property type="match status" value="1"/>
</dbReference>
<dbReference type="SMART" id="SM00995">
    <property type="entry name" value="AD"/>
    <property type="match status" value="1"/>
</dbReference>
<dbReference type="EMBL" id="OC978467">
    <property type="protein sequence ID" value="CAG4635122.1"/>
    <property type="molecule type" value="Genomic_DNA"/>
</dbReference>
<name>A0A9N6WRE7_9CRUS</name>
<dbReference type="InterPro" id="IPR048478">
    <property type="entry name" value="LSM12_LSM"/>
</dbReference>
<dbReference type="PROSITE" id="PS52001">
    <property type="entry name" value="AD"/>
    <property type="match status" value="1"/>
</dbReference>
<dbReference type="InterPro" id="IPR039683">
    <property type="entry name" value="Lsm12-like"/>
</dbReference>